<accession>A0A7X1PPM2</accession>
<protein>
    <recommendedName>
        <fullName evidence="3">Beta-ketoacyl synthase N-terminal domain-containing protein</fullName>
    </recommendedName>
</protein>
<dbReference type="AlphaFoldDB" id="A0A7X1PPM2"/>
<organism evidence="1 2">
    <name type="scientific">Pseudomonas piscis</name>
    <dbReference type="NCBI Taxonomy" id="2614538"/>
    <lineage>
        <taxon>Bacteria</taxon>
        <taxon>Pseudomonadati</taxon>
        <taxon>Pseudomonadota</taxon>
        <taxon>Gammaproteobacteria</taxon>
        <taxon>Pseudomonadales</taxon>
        <taxon>Pseudomonadaceae</taxon>
        <taxon>Pseudomonas</taxon>
    </lineage>
</organism>
<name>A0A7X1PPM2_9PSED</name>
<reference evidence="1 2" key="1">
    <citation type="submission" date="2019-10" db="EMBL/GenBank/DDBJ databases">
        <title>Pseudomonas dajingensis sp. nov., isolated from the profound head ulcers of farmed Murray cod (Maccullochella peelii peelii).</title>
        <authorList>
            <person name="Liu Y."/>
        </authorList>
    </citation>
    <scope>NUCLEOTIDE SEQUENCE [LARGE SCALE GENOMIC DNA]</scope>
    <source>
        <strain evidence="1 2">MC042</strain>
    </source>
</reference>
<dbReference type="Proteomes" id="UP000486534">
    <property type="component" value="Unassembled WGS sequence"/>
</dbReference>
<evidence type="ECO:0000313" key="1">
    <source>
        <dbReference type="EMBL" id="MQA55587.1"/>
    </source>
</evidence>
<evidence type="ECO:0000313" key="2">
    <source>
        <dbReference type="Proteomes" id="UP000486534"/>
    </source>
</evidence>
<sequence>MKTLATSNTHSLTYADLDENLRRGLKSADPLVFSVLQSVGNLQRQHAGALDEQRVHVGMIQYGTAFPSQLTGRIVGDLQARGRVSPVDFINANAGAPLSICCTRYGFQGPTLVLTMPDADARPIAESLAQHWLQDGQAKFLFLCRADFAPDRGIEVQTRLLCL</sequence>
<proteinExistence type="predicted"/>
<evidence type="ECO:0008006" key="3">
    <source>
        <dbReference type="Google" id="ProtNLM"/>
    </source>
</evidence>
<dbReference type="EMBL" id="WHUV01000003">
    <property type="protein sequence ID" value="MQA55587.1"/>
    <property type="molecule type" value="Genomic_DNA"/>
</dbReference>
<dbReference type="RefSeq" id="WP_103326817.1">
    <property type="nucleotide sequence ID" value="NZ_JBJDNL010000018.1"/>
</dbReference>
<comment type="caution">
    <text evidence="1">The sequence shown here is derived from an EMBL/GenBank/DDBJ whole genome shotgun (WGS) entry which is preliminary data.</text>
</comment>
<gene>
    <name evidence="1" type="ORF">GDH07_19895</name>
</gene>